<sequence length="77" mass="8819">MEESIIMPGKQWLIDLADQSKRQCHEQLRQKIDTAVQELLQGGWEPQCIAETLLEIADNYFDTVIGDMEMTPSTSLH</sequence>
<accession>A0AAU7S589</accession>
<keyword evidence="1" id="KW-0614">Plasmid</keyword>
<geneLocation type="plasmid" evidence="1">
    <name>unnamed2</name>
</geneLocation>
<evidence type="ECO:0000313" key="1">
    <source>
        <dbReference type="EMBL" id="XBT97529.1"/>
    </source>
</evidence>
<proteinExistence type="predicted"/>
<organism evidence="1">
    <name type="scientific">Rhizobium sp. ZPR3</name>
    <dbReference type="NCBI Taxonomy" id="3158967"/>
    <lineage>
        <taxon>Bacteria</taxon>
        <taxon>Pseudomonadati</taxon>
        <taxon>Pseudomonadota</taxon>
        <taxon>Alphaproteobacteria</taxon>
        <taxon>Hyphomicrobiales</taxon>
        <taxon>Rhizobiaceae</taxon>
        <taxon>Rhizobium/Agrobacterium group</taxon>
        <taxon>Rhizobium</taxon>
    </lineage>
</organism>
<reference evidence="1" key="1">
    <citation type="submission" date="2024-06" db="EMBL/GenBank/DDBJ databases">
        <authorList>
            <person name="Li T."/>
            <person name="Gao R."/>
        </authorList>
    </citation>
    <scope>NUCLEOTIDE SEQUENCE</scope>
    <source>
        <strain evidence="1">ZPR3</strain>
        <plasmid evidence="1">unnamed2</plasmid>
    </source>
</reference>
<protein>
    <submittedName>
        <fullName evidence="1">Uncharacterized protein</fullName>
    </submittedName>
</protein>
<dbReference type="RefSeq" id="WP_174172631.1">
    <property type="nucleotide sequence ID" value="NZ_CP157962.1"/>
</dbReference>
<gene>
    <name evidence="1" type="ORF">ABM479_30160</name>
</gene>
<name>A0AAU7S589_9HYPH</name>
<dbReference type="EMBL" id="CP157962">
    <property type="protein sequence ID" value="XBT97529.1"/>
    <property type="molecule type" value="Genomic_DNA"/>
</dbReference>
<dbReference type="AlphaFoldDB" id="A0AAU7S589"/>